<dbReference type="EMBL" id="CP157940">
    <property type="protein sequence ID" value="XBS54272.1"/>
    <property type="molecule type" value="Genomic_DNA"/>
</dbReference>
<name>A0AAU7PPX1_9FIRM</name>
<dbReference type="SUPFAM" id="SSF55594">
    <property type="entry name" value="HPr-like"/>
    <property type="match status" value="1"/>
</dbReference>
<dbReference type="InterPro" id="IPR035895">
    <property type="entry name" value="HPr-like_sf"/>
</dbReference>
<sequence>MRTIEVDIQLRYPPIPLALLIKVANSFDCDIYIDYGLTKVNVKDYDEMKKGVNTQNRNLQFNFDGIDEQAAEGRIEMLFQPLSARKEPS</sequence>
<gene>
    <name evidence="1" type="ORF">ABFV83_00345</name>
</gene>
<dbReference type="Gene3D" id="3.30.1340.10">
    <property type="entry name" value="HPr-like"/>
    <property type="match status" value="1"/>
</dbReference>
<organism evidence="1">
    <name type="scientific">Lacrimispora sp. BS-2</name>
    <dbReference type="NCBI Taxonomy" id="3151850"/>
    <lineage>
        <taxon>Bacteria</taxon>
        <taxon>Bacillati</taxon>
        <taxon>Bacillota</taxon>
        <taxon>Clostridia</taxon>
        <taxon>Lachnospirales</taxon>
        <taxon>Lachnospiraceae</taxon>
        <taxon>Lacrimispora</taxon>
    </lineage>
</organism>
<accession>A0AAU7PPX1</accession>
<protein>
    <submittedName>
        <fullName evidence="1">HPr family phosphocarrier protein</fullName>
    </submittedName>
</protein>
<proteinExistence type="predicted"/>
<evidence type="ECO:0000313" key="1">
    <source>
        <dbReference type="EMBL" id="XBS54272.1"/>
    </source>
</evidence>
<dbReference type="AlphaFoldDB" id="A0AAU7PPX1"/>
<dbReference type="RefSeq" id="WP_349946814.1">
    <property type="nucleotide sequence ID" value="NZ_CP157940.1"/>
</dbReference>
<reference evidence="1" key="1">
    <citation type="submission" date="2024-06" db="EMBL/GenBank/DDBJ databases">
        <title>Lacrimispora cavernae sp. nov., a novel anaerobe isolated from bat guano pile inside a cave.</title>
        <authorList>
            <person name="Miller S.L."/>
            <person name="Lu N."/>
            <person name="King J."/>
            <person name="Sankaranarayanan K."/>
            <person name="Lawson P.A."/>
        </authorList>
    </citation>
    <scope>NUCLEOTIDE SEQUENCE</scope>
    <source>
        <strain evidence="1">BS-2</strain>
    </source>
</reference>